<proteinExistence type="inferred from homology"/>
<reference evidence="12 13" key="1">
    <citation type="submission" date="2024-01" db="EMBL/GenBank/DDBJ databases">
        <title>The complete chloroplast genome sequence of Lithospermum erythrorhizon: insights into the phylogenetic relationship among Boraginaceae species and the maternal lineages of purple gromwells.</title>
        <authorList>
            <person name="Okada T."/>
            <person name="Watanabe K."/>
        </authorList>
    </citation>
    <scope>NUCLEOTIDE SEQUENCE [LARGE SCALE GENOMIC DNA]</scope>
</reference>
<sequence>MNPQHNKNLHSSSSSNPQKTMPFSSLPYIDFNSFSTSNQPKFETGEISIGQSLSHATLEQSHAEVEQSHATSLDQPFGVPKPLGCLQESPIPPFLSKTFDLVDDPALDKVISWGGNGGSFVIWDPVEFSRMVLPRNFKHNNFSSFVRQLNTYVGIIGMLSWLLYS</sequence>
<gene>
    <name evidence="12" type="ORF">LIER_42501</name>
</gene>
<dbReference type="PANTHER" id="PTHR10015">
    <property type="entry name" value="HEAT SHOCK TRANSCRIPTION FACTOR"/>
    <property type="match status" value="1"/>
</dbReference>
<evidence type="ECO:0000256" key="7">
    <source>
        <dbReference type="ARBA" id="ARBA00023163"/>
    </source>
</evidence>
<dbReference type="GO" id="GO:0005634">
    <property type="term" value="C:nucleus"/>
    <property type="evidence" value="ECO:0007669"/>
    <property type="project" value="UniProtKB-SubCell"/>
</dbReference>
<dbReference type="InterPro" id="IPR036388">
    <property type="entry name" value="WH-like_DNA-bd_sf"/>
</dbReference>
<dbReference type="AlphaFoldDB" id="A0AAV3RSX4"/>
<keyword evidence="8" id="KW-0539">Nucleus</keyword>
<dbReference type="SMART" id="SM00415">
    <property type="entry name" value="HSF"/>
    <property type="match status" value="1"/>
</dbReference>
<evidence type="ECO:0000256" key="3">
    <source>
        <dbReference type="ARBA" id="ARBA00022553"/>
    </source>
</evidence>
<keyword evidence="4" id="KW-0805">Transcription regulation</keyword>
<dbReference type="Pfam" id="PF00447">
    <property type="entry name" value="HSF_DNA-bind"/>
    <property type="match status" value="1"/>
</dbReference>
<evidence type="ECO:0000256" key="8">
    <source>
        <dbReference type="ARBA" id="ARBA00023242"/>
    </source>
</evidence>
<protein>
    <submittedName>
        <fullName evidence="12">Winged helix/forkhead transcription factor</fullName>
    </submittedName>
</protein>
<keyword evidence="6" id="KW-0238">DNA-binding</keyword>
<name>A0AAV3RSX4_LITER</name>
<dbReference type="GO" id="GO:0003700">
    <property type="term" value="F:DNA-binding transcription factor activity"/>
    <property type="evidence" value="ECO:0007669"/>
    <property type="project" value="InterPro"/>
</dbReference>
<dbReference type="SUPFAM" id="SSF46785">
    <property type="entry name" value="Winged helix' DNA-binding domain"/>
    <property type="match status" value="1"/>
</dbReference>
<dbReference type="PANTHER" id="PTHR10015:SF337">
    <property type="entry name" value="HEAT STRESS TRANSCRIPTION FACTOR A-3"/>
    <property type="match status" value="1"/>
</dbReference>
<dbReference type="InterPro" id="IPR036390">
    <property type="entry name" value="WH_DNA-bd_sf"/>
</dbReference>
<dbReference type="Gene3D" id="1.10.10.10">
    <property type="entry name" value="Winged helix-like DNA-binding domain superfamily/Winged helix DNA-binding domain"/>
    <property type="match status" value="1"/>
</dbReference>
<dbReference type="EMBL" id="BAABME010029681">
    <property type="protein sequence ID" value="GAA0184000.1"/>
    <property type="molecule type" value="Genomic_DNA"/>
</dbReference>
<comment type="caution">
    <text evidence="12">The sequence shown here is derived from an EMBL/GenBank/DDBJ whole genome shotgun (WGS) entry which is preliminary data.</text>
</comment>
<dbReference type="Proteomes" id="UP001454036">
    <property type="component" value="Unassembled WGS sequence"/>
</dbReference>
<evidence type="ECO:0000256" key="4">
    <source>
        <dbReference type="ARBA" id="ARBA00023015"/>
    </source>
</evidence>
<evidence type="ECO:0000256" key="9">
    <source>
        <dbReference type="RuleBase" id="RU004020"/>
    </source>
</evidence>
<evidence type="ECO:0000256" key="2">
    <source>
        <dbReference type="ARBA" id="ARBA00011233"/>
    </source>
</evidence>
<evidence type="ECO:0000256" key="10">
    <source>
        <dbReference type="SAM" id="MobiDB-lite"/>
    </source>
</evidence>
<evidence type="ECO:0000256" key="6">
    <source>
        <dbReference type="ARBA" id="ARBA00023125"/>
    </source>
</evidence>
<dbReference type="GO" id="GO:0000978">
    <property type="term" value="F:RNA polymerase II cis-regulatory region sequence-specific DNA binding"/>
    <property type="evidence" value="ECO:0007669"/>
    <property type="project" value="TreeGrafter"/>
</dbReference>
<feature type="region of interest" description="Disordered" evidence="10">
    <location>
        <begin position="1"/>
        <end position="20"/>
    </location>
</feature>
<dbReference type="FunFam" id="1.10.10.10:FF:000037">
    <property type="entry name" value="Heat stress transcription factor B-4"/>
    <property type="match status" value="1"/>
</dbReference>
<evidence type="ECO:0000256" key="5">
    <source>
        <dbReference type="ARBA" id="ARBA00023016"/>
    </source>
</evidence>
<evidence type="ECO:0000313" key="12">
    <source>
        <dbReference type="EMBL" id="GAA0184000.1"/>
    </source>
</evidence>
<dbReference type="GO" id="GO:0006357">
    <property type="term" value="P:regulation of transcription by RNA polymerase II"/>
    <property type="evidence" value="ECO:0007669"/>
    <property type="project" value="TreeGrafter"/>
</dbReference>
<keyword evidence="5" id="KW-0346">Stress response</keyword>
<comment type="similarity">
    <text evidence="9">Belongs to the HSF family.</text>
</comment>
<comment type="subcellular location">
    <subcellularLocation>
        <location evidence="1">Nucleus</location>
    </subcellularLocation>
</comment>
<dbReference type="PRINTS" id="PR00056">
    <property type="entry name" value="HSFDOMAIN"/>
</dbReference>
<keyword evidence="7" id="KW-0804">Transcription</keyword>
<comment type="subunit">
    <text evidence="2">Homotrimer.</text>
</comment>
<evidence type="ECO:0000256" key="1">
    <source>
        <dbReference type="ARBA" id="ARBA00004123"/>
    </source>
</evidence>
<evidence type="ECO:0000259" key="11">
    <source>
        <dbReference type="SMART" id="SM00415"/>
    </source>
</evidence>
<keyword evidence="3" id="KW-0597">Phosphoprotein</keyword>
<dbReference type="InterPro" id="IPR000232">
    <property type="entry name" value="HSF_DNA-bd"/>
</dbReference>
<evidence type="ECO:0000313" key="13">
    <source>
        <dbReference type="Proteomes" id="UP001454036"/>
    </source>
</evidence>
<keyword evidence="13" id="KW-1185">Reference proteome</keyword>
<accession>A0AAV3RSX4</accession>
<dbReference type="GO" id="GO:0034605">
    <property type="term" value="P:cellular response to heat"/>
    <property type="evidence" value="ECO:0007669"/>
    <property type="project" value="TreeGrafter"/>
</dbReference>
<organism evidence="12 13">
    <name type="scientific">Lithospermum erythrorhizon</name>
    <name type="common">Purple gromwell</name>
    <name type="synonym">Lithospermum officinale var. erythrorhizon</name>
    <dbReference type="NCBI Taxonomy" id="34254"/>
    <lineage>
        <taxon>Eukaryota</taxon>
        <taxon>Viridiplantae</taxon>
        <taxon>Streptophyta</taxon>
        <taxon>Embryophyta</taxon>
        <taxon>Tracheophyta</taxon>
        <taxon>Spermatophyta</taxon>
        <taxon>Magnoliopsida</taxon>
        <taxon>eudicotyledons</taxon>
        <taxon>Gunneridae</taxon>
        <taxon>Pentapetalae</taxon>
        <taxon>asterids</taxon>
        <taxon>lamiids</taxon>
        <taxon>Boraginales</taxon>
        <taxon>Boraginaceae</taxon>
        <taxon>Boraginoideae</taxon>
        <taxon>Lithospermeae</taxon>
        <taxon>Lithospermum</taxon>
    </lineage>
</organism>
<feature type="domain" description="HSF-type DNA-binding" evidence="11">
    <location>
        <begin position="90"/>
        <end position="159"/>
    </location>
</feature>